<evidence type="ECO:0000259" key="1">
    <source>
        <dbReference type="PROSITE" id="PS51833"/>
    </source>
</evidence>
<name>A0A7X1BB87_9BACT</name>
<protein>
    <submittedName>
        <fullName evidence="2">HDOD domain-containing protein</fullName>
    </submittedName>
</protein>
<keyword evidence="3" id="KW-1185">Reference proteome</keyword>
<organism evidence="2 3">
    <name type="scientific">Pelagicoccus albus</name>
    <dbReference type="NCBI Taxonomy" id="415222"/>
    <lineage>
        <taxon>Bacteria</taxon>
        <taxon>Pseudomonadati</taxon>
        <taxon>Verrucomicrobiota</taxon>
        <taxon>Opitutia</taxon>
        <taxon>Puniceicoccales</taxon>
        <taxon>Pelagicoccaceae</taxon>
        <taxon>Pelagicoccus</taxon>
    </lineage>
</organism>
<comment type="caution">
    <text evidence="2">The sequence shown here is derived from an EMBL/GenBank/DDBJ whole genome shotgun (WGS) entry which is preliminary data.</text>
</comment>
<dbReference type="InterPro" id="IPR052340">
    <property type="entry name" value="RNase_Y/CdgJ"/>
</dbReference>
<dbReference type="PANTHER" id="PTHR33525">
    <property type="match status" value="1"/>
</dbReference>
<dbReference type="Gene3D" id="1.10.3210.10">
    <property type="entry name" value="Hypothetical protein af1432"/>
    <property type="match status" value="1"/>
</dbReference>
<dbReference type="RefSeq" id="WP_185661650.1">
    <property type="nucleotide sequence ID" value="NZ_CAWPOO010000013.1"/>
</dbReference>
<evidence type="ECO:0000313" key="3">
    <source>
        <dbReference type="Proteomes" id="UP000526501"/>
    </source>
</evidence>
<dbReference type="SUPFAM" id="SSF109604">
    <property type="entry name" value="HD-domain/PDEase-like"/>
    <property type="match status" value="1"/>
</dbReference>
<feature type="domain" description="HDOD" evidence="1">
    <location>
        <begin position="28"/>
        <end position="225"/>
    </location>
</feature>
<proteinExistence type="predicted"/>
<dbReference type="AlphaFoldDB" id="A0A7X1BB87"/>
<dbReference type="InterPro" id="IPR013976">
    <property type="entry name" value="HDOD"/>
</dbReference>
<dbReference type="PROSITE" id="PS51833">
    <property type="entry name" value="HDOD"/>
    <property type="match status" value="1"/>
</dbReference>
<reference evidence="2 3" key="1">
    <citation type="submission" date="2020-07" db="EMBL/GenBank/DDBJ databases">
        <authorList>
            <person name="Feng X."/>
        </authorList>
    </citation>
    <scope>NUCLEOTIDE SEQUENCE [LARGE SCALE GENOMIC DNA]</scope>
    <source>
        <strain evidence="2 3">JCM23202</strain>
    </source>
</reference>
<dbReference type="EMBL" id="JACHVC010000013">
    <property type="protein sequence ID" value="MBC2607785.1"/>
    <property type="molecule type" value="Genomic_DNA"/>
</dbReference>
<gene>
    <name evidence="2" type="ORF">H5P27_17155</name>
</gene>
<evidence type="ECO:0000313" key="2">
    <source>
        <dbReference type="EMBL" id="MBC2607785.1"/>
    </source>
</evidence>
<dbReference type="Pfam" id="PF08668">
    <property type="entry name" value="HDOD"/>
    <property type="match status" value="1"/>
</dbReference>
<accession>A0A7X1BB87</accession>
<sequence length="292" mass="32393">MTTTVAQDIDFNNEANSGYWMKAFLACIESFPTPANKSRGLYLYLRGNYADLEKAASLIGLDPFLSVEVIRSANTATYGCRGTDSLLDAVNAIGLERLSRIALRIWLKNFLPRSLRSYYLDGGDFVHRSVACGAAMRYMYQGDSGLAETAYAVGLLHSIGRVVIDEAVRRSGDSDIKFCQRTTRTLAEAEKREFGTTHAVVGGLALEFWGFSKAIYEPVSQQFANVTDTRLADWTQSLAIARFTADRVLEVLNGHQDPLRGEGRAVYKGKTLSDIYEFTLAMTEQEILSDMN</sequence>
<dbReference type="PANTHER" id="PTHR33525:SF3">
    <property type="entry name" value="RIBONUCLEASE Y"/>
    <property type="match status" value="1"/>
</dbReference>
<dbReference type="Proteomes" id="UP000526501">
    <property type="component" value="Unassembled WGS sequence"/>
</dbReference>